<dbReference type="PANTHER" id="PTHR35531">
    <property type="entry name" value="INNER MEMBRANE PROTEIN YBCI-RELATED"/>
    <property type="match status" value="1"/>
</dbReference>
<protein>
    <submittedName>
        <fullName evidence="2">Membrane-bound metal-dependent hydrolase YbcI, DUF457 family</fullName>
    </submittedName>
</protein>
<dbReference type="PANTHER" id="PTHR35531:SF1">
    <property type="entry name" value="INNER MEMBRANE PROTEIN YBCI-RELATED"/>
    <property type="match status" value="1"/>
</dbReference>
<dbReference type="InterPro" id="IPR016956">
    <property type="entry name" value="YdjM"/>
</dbReference>
<keyword evidence="2" id="KW-0378">Hydrolase</keyword>
<feature type="transmembrane region" description="Helical" evidence="1">
    <location>
        <begin position="109"/>
        <end position="128"/>
    </location>
</feature>
<accession>A0A1M7YLG0</accession>
<dbReference type="PIRSF" id="PIRSF030780">
    <property type="entry name" value="Md_memb_hyd_prd"/>
    <property type="match status" value="1"/>
</dbReference>
<keyword evidence="1" id="KW-0472">Membrane</keyword>
<dbReference type="EMBL" id="FRFD01000013">
    <property type="protein sequence ID" value="SHO53412.1"/>
    <property type="molecule type" value="Genomic_DNA"/>
</dbReference>
<organism evidence="2 3">
    <name type="scientific">Anaerocolumna xylanovorans DSM 12503</name>
    <dbReference type="NCBI Taxonomy" id="1121345"/>
    <lineage>
        <taxon>Bacteria</taxon>
        <taxon>Bacillati</taxon>
        <taxon>Bacillota</taxon>
        <taxon>Clostridia</taxon>
        <taxon>Lachnospirales</taxon>
        <taxon>Lachnospiraceae</taxon>
        <taxon>Anaerocolumna</taxon>
    </lineage>
</organism>
<evidence type="ECO:0000313" key="2">
    <source>
        <dbReference type="EMBL" id="SHO53412.1"/>
    </source>
</evidence>
<feature type="transmembrane region" description="Helical" evidence="1">
    <location>
        <begin position="80"/>
        <end position="102"/>
    </location>
</feature>
<dbReference type="AlphaFoldDB" id="A0A1M7YLG0"/>
<dbReference type="STRING" id="1121345.SAMN02745217_04112"/>
<dbReference type="GO" id="GO:0016787">
    <property type="term" value="F:hydrolase activity"/>
    <property type="evidence" value="ECO:0007669"/>
    <property type="project" value="UniProtKB-KW"/>
</dbReference>
<keyword evidence="1" id="KW-0812">Transmembrane</keyword>
<feature type="transmembrane region" description="Helical" evidence="1">
    <location>
        <begin position="33"/>
        <end position="52"/>
    </location>
</feature>
<keyword evidence="1" id="KW-1133">Transmembrane helix</keyword>
<dbReference type="OrthoDB" id="5459053at2"/>
<dbReference type="InterPro" id="IPR007404">
    <property type="entry name" value="YdjM-like"/>
</dbReference>
<gene>
    <name evidence="2" type="ORF">SAMN02745217_04112</name>
</gene>
<dbReference type="RefSeq" id="WP_073590742.1">
    <property type="nucleotide sequence ID" value="NZ_FRFD01000013.1"/>
</dbReference>
<keyword evidence="3" id="KW-1185">Reference proteome</keyword>
<dbReference type="Pfam" id="PF04307">
    <property type="entry name" value="YdjM"/>
    <property type="match status" value="1"/>
</dbReference>
<name>A0A1M7YLG0_9FIRM</name>
<feature type="transmembrane region" description="Helical" evidence="1">
    <location>
        <begin position="161"/>
        <end position="179"/>
    </location>
</feature>
<reference evidence="2 3" key="1">
    <citation type="submission" date="2016-12" db="EMBL/GenBank/DDBJ databases">
        <authorList>
            <person name="Song W.-J."/>
            <person name="Kurnit D.M."/>
        </authorList>
    </citation>
    <scope>NUCLEOTIDE SEQUENCE [LARGE SCALE GENOMIC DNA]</scope>
    <source>
        <strain evidence="2 3">DSM 12503</strain>
    </source>
</reference>
<dbReference type="Proteomes" id="UP000184612">
    <property type="component" value="Unassembled WGS sequence"/>
</dbReference>
<proteinExistence type="predicted"/>
<evidence type="ECO:0000313" key="3">
    <source>
        <dbReference type="Proteomes" id="UP000184612"/>
    </source>
</evidence>
<evidence type="ECO:0000256" key="1">
    <source>
        <dbReference type="SAM" id="Phobius"/>
    </source>
</evidence>
<sequence>MTLKTHFETGIGLSLLLGGSAIQKIDVMNISPASKLGIMAAIVVGVAAGSVYPDIDLDESNLNAEDVDLHWENKLDRRGVVHTMINVVGVAFPFLLIAFVLGKVTSLDFTWIAVLGLSMSVGCIWHMLVDTLTPDGIMWLYPITVYRFRIPLINNCTIERIFRILVTGVLIYGAVYYWSTNLY</sequence>